<name>A0A7S4BXE9_CHRCT</name>
<dbReference type="Gene3D" id="3.40.50.1110">
    <property type="entry name" value="SGNH hydrolase"/>
    <property type="match status" value="1"/>
</dbReference>
<accession>A0A7S4BXE9</accession>
<reference evidence="2" key="1">
    <citation type="submission" date="2021-01" db="EMBL/GenBank/DDBJ databases">
        <authorList>
            <person name="Corre E."/>
            <person name="Pelletier E."/>
            <person name="Niang G."/>
            <person name="Scheremetjew M."/>
            <person name="Finn R."/>
            <person name="Kale V."/>
            <person name="Holt S."/>
            <person name="Cochrane G."/>
            <person name="Meng A."/>
            <person name="Brown T."/>
            <person name="Cohen L."/>
        </authorList>
    </citation>
    <scope>NUCLEOTIDE SEQUENCE</scope>
    <source>
        <strain evidence="2">CCMP645</strain>
    </source>
</reference>
<evidence type="ECO:0000313" key="2">
    <source>
        <dbReference type="EMBL" id="CAE0780238.1"/>
    </source>
</evidence>
<dbReference type="AlphaFoldDB" id="A0A7S4BXE9"/>
<gene>
    <name evidence="2" type="ORF">PCAR00345_LOCUS32877</name>
</gene>
<feature type="region of interest" description="Disordered" evidence="1">
    <location>
        <begin position="1"/>
        <end position="33"/>
    </location>
</feature>
<evidence type="ECO:0008006" key="3">
    <source>
        <dbReference type="Google" id="ProtNLM"/>
    </source>
</evidence>
<evidence type="ECO:0000256" key="1">
    <source>
        <dbReference type="SAM" id="MobiDB-lite"/>
    </source>
</evidence>
<sequence>MKVDKQTGRHRCTGNGGVSRAYHRGTPTRRHRPTKRCVHTRIAVSPWSPPAPARWRNTRLWRCASCPYSSSAPPPQHFLAPLAALWDEQKLITAQRVRRVCFVRNAERDEWWSAKQYWAVDGIHPNDEGYRIWGEHIADGILSHLRAAQKPALLMKPAEPLA</sequence>
<dbReference type="SUPFAM" id="SSF52266">
    <property type="entry name" value="SGNH hydrolase"/>
    <property type="match status" value="1"/>
</dbReference>
<organism evidence="2">
    <name type="scientific">Chrysotila carterae</name>
    <name type="common">Marine alga</name>
    <name type="synonym">Syracosphaera carterae</name>
    <dbReference type="NCBI Taxonomy" id="13221"/>
    <lineage>
        <taxon>Eukaryota</taxon>
        <taxon>Haptista</taxon>
        <taxon>Haptophyta</taxon>
        <taxon>Prymnesiophyceae</taxon>
        <taxon>Isochrysidales</taxon>
        <taxon>Isochrysidaceae</taxon>
        <taxon>Chrysotila</taxon>
    </lineage>
</organism>
<dbReference type="InterPro" id="IPR036514">
    <property type="entry name" value="SGNH_hydro_sf"/>
</dbReference>
<proteinExistence type="predicted"/>
<dbReference type="CDD" id="cd00229">
    <property type="entry name" value="SGNH_hydrolase"/>
    <property type="match status" value="1"/>
</dbReference>
<protein>
    <recommendedName>
        <fullName evidence="3">SGNH hydrolase-type esterase domain-containing protein</fullName>
    </recommendedName>
</protein>
<dbReference type="EMBL" id="HBIZ01051421">
    <property type="protein sequence ID" value="CAE0780238.1"/>
    <property type="molecule type" value="Transcribed_RNA"/>
</dbReference>
<feature type="compositionally biased region" description="Basic residues" evidence="1">
    <location>
        <begin position="21"/>
        <end position="33"/>
    </location>
</feature>